<dbReference type="Proteomes" id="UP000177885">
    <property type="component" value="Unassembled WGS sequence"/>
</dbReference>
<dbReference type="Pfam" id="PF01370">
    <property type="entry name" value="Epimerase"/>
    <property type="match status" value="1"/>
</dbReference>
<sequence length="308" mass="33377">MAHERALVTGGAGCIGSHIADQLIRRRIKTYVIDDLSGGRRENLNPNATFYRMSVESPKVPALIEKLKPDIVFHCAAQIDVRVSVKDPVKDARVNVLGGLRVLEGCVKAGTKKLVFSSSGGAIYHGQPVRPSHERLAVRPLSPYGVSKLAFELYLHSICQASGMSYVALRYANVYGPRQGARGEAGVISVFARKMLAGEAPVIFGDGKQTRDFVCVDDVVRANILAMRPSVRGVFNVGTGKETSVNRLVALIARSTGYRGDVGHGKGVVGEERRSCLDATLAKKTFGWEPTVSLEEGIEKTVKWMAKK</sequence>
<dbReference type="EMBL" id="MGDT01000004">
    <property type="protein sequence ID" value="OGL66912.1"/>
    <property type="molecule type" value="Genomic_DNA"/>
</dbReference>
<evidence type="ECO:0000313" key="4">
    <source>
        <dbReference type="Proteomes" id="UP000177885"/>
    </source>
</evidence>
<dbReference type="Gene3D" id="3.90.25.10">
    <property type="entry name" value="UDP-galactose 4-epimerase, domain 1"/>
    <property type="match status" value="1"/>
</dbReference>
<dbReference type="InterPro" id="IPR036291">
    <property type="entry name" value="NAD(P)-bd_dom_sf"/>
</dbReference>
<dbReference type="SUPFAM" id="SSF51735">
    <property type="entry name" value="NAD(P)-binding Rossmann-fold domains"/>
    <property type="match status" value="1"/>
</dbReference>
<dbReference type="AlphaFoldDB" id="A0A1F7TLR0"/>
<evidence type="ECO:0000256" key="1">
    <source>
        <dbReference type="ARBA" id="ARBA00007637"/>
    </source>
</evidence>
<dbReference type="PANTHER" id="PTHR43000">
    <property type="entry name" value="DTDP-D-GLUCOSE 4,6-DEHYDRATASE-RELATED"/>
    <property type="match status" value="1"/>
</dbReference>
<protein>
    <recommendedName>
        <fullName evidence="2">NAD-dependent epimerase/dehydratase domain-containing protein</fullName>
    </recommendedName>
</protein>
<dbReference type="InterPro" id="IPR001509">
    <property type="entry name" value="Epimerase_deHydtase"/>
</dbReference>
<organism evidence="3 4">
    <name type="scientific">Candidatus Uhrbacteria bacterium RIFCSPHIGHO2_01_FULL_63_20</name>
    <dbReference type="NCBI Taxonomy" id="1802385"/>
    <lineage>
        <taxon>Bacteria</taxon>
        <taxon>Candidatus Uhriibacteriota</taxon>
    </lineage>
</organism>
<dbReference type="Gene3D" id="3.40.50.720">
    <property type="entry name" value="NAD(P)-binding Rossmann-like Domain"/>
    <property type="match status" value="1"/>
</dbReference>
<name>A0A1F7TLR0_9BACT</name>
<evidence type="ECO:0000313" key="3">
    <source>
        <dbReference type="EMBL" id="OGL66912.1"/>
    </source>
</evidence>
<comment type="similarity">
    <text evidence="1">Belongs to the NAD(P)-dependent epimerase/dehydratase family.</text>
</comment>
<dbReference type="STRING" id="1802385.A2856_00190"/>
<feature type="domain" description="NAD-dependent epimerase/dehydratase" evidence="2">
    <location>
        <begin position="6"/>
        <end position="238"/>
    </location>
</feature>
<accession>A0A1F7TLR0</accession>
<proteinExistence type="inferred from homology"/>
<reference evidence="3 4" key="1">
    <citation type="journal article" date="2016" name="Nat. Commun.">
        <title>Thousands of microbial genomes shed light on interconnected biogeochemical processes in an aquifer system.</title>
        <authorList>
            <person name="Anantharaman K."/>
            <person name="Brown C.T."/>
            <person name="Hug L.A."/>
            <person name="Sharon I."/>
            <person name="Castelle C.J."/>
            <person name="Probst A.J."/>
            <person name="Thomas B.C."/>
            <person name="Singh A."/>
            <person name="Wilkins M.J."/>
            <person name="Karaoz U."/>
            <person name="Brodie E.L."/>
            <person name="Williams K.H."/>
            <person name="Hubbard S.S."/>
            <person name="Banfield J.F."/>
        </authorList>
    </citation>
    <scope>NUCLEOTIDE SEQUENCE [LARGE SCALE GENOMIC DNA]</scope>
</reference>
<gene>
    <name evidence="3" type="ORF">A2856_00190</name>
</gene>
<comment type="caution">
    <text evidence="3">The sequence shown here is derived from an EMBL/GenBank/DDBJ whole genome shotgun (WGS) entry which is preliminary data.</text>
</comment>
<evidence type="ECO:0000259" key="2">
    <source>
        <dbReference type="Pfam" id="PF01370"/>
    </source>
</evidence>